<dbReference type="PANTHER" id="PTHR18829">
    <property type="entry name" value="PROTEIN YAE1 HOMOLOG"/>
    <property type="match status" value="1"/>
</dbReference>
<dbReference type="AlphaFoldDB" id="A0A433QMS9"/>
<dbReference type="GO" id="GO:0005737">
    <property type="term" value="C:cytoplasm"/>
    <property type="evidence" value="ECO:0007669"/>
    <property type="project" value="UniProtKB-SubCell"/>
</dbReference>
<dbReference type="InterPro" id="IPR038881">
    <property type="entry name" value="Yae1-like"/>
</dbReference>
<name>A0A433QMS9_9FUNG</name>
<dbReference type="GO" id="GO:0005634">
    <property type="term" value="C:nucleus"/>
    <property type="evidence" value="ECO:0007669"/>
    <property type="project" value="UniProtKB-SubCell"/>
</dbReference>
<comment type="caution">
    <text evidence="9">The sequence shown here is derived from an EMBL/GenBank/DDBJ whole genome shotgun (WGS) entry which is preliminary data.</text>
</comment>
<organism evidence="9 10">
    <name type="scientific">Jimgerdemannia flammicorona</name>
    <dbReference type="NCBI Taxonomy" id="994334"/>
    <lineage>
        <taxon>Eukaryota</taxon>
        <taxon>Fungi</taxon>
        <taxon>Fungi incertae sedis</taxon>
        <taxon>Mucoromycota</taxon>
        <taxon>Mucoromycotina</taxon>
        <taxon>Endogonomycetes</taxon>
        <taxon>Endogonales</taxon>
        <taxon>Endogonaceae</taxon>
        <taxon>Jimgerdemannia</taxon>
    </lineage>
</organism>
<reference evidence="9 10" key="1">
    <citation type="journal article" date="2018" name="New Phytol.">
        <title>Phylogenomics of Endogonaceae and evolution of mycorrhizas within Mucoromycota.</title>
        <authorList>
            <person name="Chang Y."/>
            <person name="Desiro A."/>
            <person name="Na H."/>
            <person name="Sandor L."/>
            <person name="Lipzen A."/>
            <person name="Clum A."/>
            <person name="Barry K."/>
            <person name="Grigoriev I.V."/>
            <person name="Martin F.M."/>
            <person name="Stajich J.E."/>
            <person name="Smith M.E."/>
            <person name="Bonito G."/>
            <person name="Spatafora J.W."/>
        </authorList>
    </citation>
    <scope>NUCLEOTIDE SEQUENCE [LARGE SCALE GENOMIC DNA]</scope>
    <source>
        <strain evidence="9 10">AD002</strain>
    </source>
</reference>
<comment type="similarity">
    <text evidence="3">Belongs to the YAE1 family.</text>
</comment>
<dbReference type="EMBL" id="RBNJ01003305">
    <property type="protein sequence ID" value="RUS31084.1"/>
    <property type="molecule type" value="Genomic_DNA"/>
</dbReference>
<gene>
    <name evidence="9" type="ORF">BC938DRAFT_478495</name>
</gene>
<evidence type="ECO:0000313" key="10">
    <source>
        <dbReference type="Proteomes" id="UP000274822"/>
    </source>
</evidence>
<keyword evidence="6" id="KW-0963">Cytoplasm</keyword>
<evidence type="ECO:0000256" key="6">
    <source>
        <dbReference type="ARBA" id="ARBA00022490"/>
    </source>
</evidence>
<evidence type="ECO:0000256" key="4">
    <source>
        <dbReference type="ARBA" id="ARBA00017286"/>
    </source>
</evidence>
<dbReference type="PANTHER" id="PTHR18829:SF0">
    <property type="entry name" value="PROTEIN YAE1 HOMOLOG"/>
    <property type="match status" value="1"/>
</dbReference>
<evidence type="ECO:0000256" key="5">
    <source>
        <dbReference type="ARBA" id="ARBA00018400"/>
    </source>
</evidence>
<accession>A0A433QMS9</accession>
<dbReference type="Pfam" id="PF06910">
    <property type="entry name" value="MEA1"/>
    <property type="match status" value="1"/>
</dbReference>
<proteinExistence type="inferred from homology"/>
<evidence type="ECO:0000256" key="2">
    <source>
        <dbReference type="ARBA" id="ARBA00004496"/>
    </source>
</evidence>
<protein>
    <recommendedName>
        <fullName evidence="5">Protein YAE1</fullName>
    </recommendedName>
    <alternativeName>
        <fullName evidence="4">Protein yae1</fullName>
    </alternativeName>
</protein>
<keyword evidence="7" id="KW-0539">Nucleus</keyword>
<dbReference type="Pfam" id="PF09811">
    <property type="entry name" value="Yae1_N"/>
    <property type="match status" value="1"/>
</dbReference>
<comment type="subcellular location">
    <subcellularLocation>
        <location evidence="2">Cytoplasm</location>
    </subcellularLocation>
    <subcellularLocation>
        <location evidence="1">Nucleus</location>
    </subcellularLocation>
</comment>
<dbReference type="Proteomes" id="UP000274822">
    <property type="component" value="Unassembled WGS sequence"/>
</dbReference>
<sequence>MTIQLSAEERISDADLAVISNVIKNFKLPETAIPDWAKVVPEEAWLPKISTSLFQALDLDDIWADSDEDPISYQRSMANREWKRLHEQHGNAGYKEGIVEGKDLTVQEGFNRGYSEGVTVGKEIGELRGTLSTLITFYTQTSSTEIHATTHLARLRALHDEISAISIEHIFAKEHFYEKEERIRVGTASRADGCCRGADEGGACCGGPGGEEMRAEGCGCGTGGGEVDESPGANIVDPVVFVTEYRRRVDELVTELGL</sequence>
<evidence type="ECO:0000259" key="8">
    <source>
        <dbReference type="Pfam" id="PF09811"/>
    </source>
</evidence>
<dbReference type="InterPro" id="IPR019191">
    <property type="entry name" value="Essential_protein_Yae1_N"/>
</dbReference>
<feature type="domain" description="Essential protein Yae1 N-terminal" evidence="8">
    <location>
        <begin position="93"/>
        <end position="131"/>
    </location>
</feature>
<keyword evidence="10" id="KW-1185">Reference proteome</keyword>
<evidence type="ECO:0000256" key="7">
    <source>
        <dbReference type="ARBA" id="ARBA00023242"/>
    </source>
</evidence>
<evidence type="ECO:0000256" key="1">
    <source>
        <dbReference type="ARBA" id="ARBA00004123"/>
    </source>
</evidence>
<evidence type="ECO:0000256" key="3">
    <source>
        <dbReference type="ARBA" id="ARBA00007096"/>
    </source>
</evidence>
<evidence type="ECO:0000313" key="9">
    <source>
        <dbReference type="EMBL" id="RUS31084.1"/>
    </source>
</evidence>